<dbReference type="EMBL" id="CP019980">
    <property type="protein sequence ID" value="AVK97075.1"/>
    <property type="molecule type" value="Genomic_DNA"/>
</dbReference>
<dbReference type="EMBL" id="UFSZ01000001">
    <property type="protein sequence ID" value="SUV17067.1"/>
    <property type="molecule type" value="Genomic_DNA"/>
</dbReference>
<accession>A0A2S0K110</accession>
<sequence length="110" mass="11866">MATIEDFMALDIRIGTVMEAEELPKARVPAIKMSIDFGETLGIKQSSAQITKRYTPDEIIGKQVVAVVNFPPRRVAGFKSEVLVIGGVPIEGDVILLTPDQSVPNGTKIS</sequence>
<keyword evidence="1 3" id="KW-0820">tRNA-binding</keyword>
<evidence type="ECO:0000313" key="5">
    <source>
        <dbReference type="EMBL" id="AVK97075.1"/>
    </source>
</evidence>
<dbReference type="PANTHER" id="PTHR11586">
    <property type="entry name" value="TRNA-AMINOACYLATION COFACTOR ARC1 FAMILY MEMBER"/>
    <property type="match status" value="1"/>
</dbReference>
<dbReference type="InterPro" id="IPR012340">
    <property type="entry name" value="NA-bd_OB-fold"/>
</dbReference>
<dbReference type="Pfam" id="PF01588">
    <property type="entry name" value="tRNA_bind"/>
    <property type="match status" value="1"/>
</dbReference>
<dbReference type="FunFam" id="2.40.50.140:FF:000165">
    <property type="entry name" value="Chaperone CsaA"/>
    <property type="match status" value="1"/>
</dbReference>
<dbReference type="SUPFAM" id="SSF50249">
    <property type="entry name" value="Nucleic acid-binding proteins"/>
    <property type="match status" value="1"/>
</dbReference>
<evidence type="ECO:0000313" key="7">
    <source>
        <dbReference type="Proteomes" id="UP000238825"/>
    </source>
</evidence>
<gene>
    <name evidence="6" type="primary">csaA</name>
    <name evidence="5" type="ORF">LS41612_12765</name>
    <name evidence="6" type="ORF">NCTC10338_02154</name>
</gene>
<dbReference type="NCBIfam" id="NF007495">
    <property type="entry name" value="PRK10089.1-4"/>
    <property type="match status" value="1"/>
</dbReference>
<dbReference type="Proteomes" id="UP000255295">
    <property type="component" value="Unassembled WGS sequence"/>
</dbReference>
<dbReference type="NCBIfam" id="TIGR02222">
    <property type="entry name" value="chap_CsaA"/>
    <property type="match status" value="1"/>
</dbReference>
<evidence type="ECO:0000256" key="3">
    <source>
        <dbReference type="PROSITE-ProRule" id="PRU00209"/>
    </source>
</evidence>
<dbReference type="NCBIfam" id="NF007494">
    <property type="entry name" value="PRK10089.1-3"/>
    <property type="match status" value="1"/>
</dbReference>
<evidence type="ECO:0000313" key="6">
    <source>
        <dbReference type="EMBL" id="SUV17067.1"/>
    </source>
</evidence>
<dbReference type="CDD" id="cd02798">
    <property type="entry name" value="tRNA_bind_CsaA"/>
    <property type="match status" value="1"/>
</dbReference>
<dbReference type="GO" id="GO:0000049">
    <property type="term" value="F:tRNA binding"/>
    <property type="evidence" value="ECO:0007669"/>
    <property type="project" value="UniProtKB-UniRule"/>
</dbReference>
<evidence type="ECO:0000259" key="4">
    <source>
        <dbReference type="PROSITE" id="PS50886"/>
    </source>
</evidence>
<dbReference type="Gene3D" id="2.40.50.140">
    <property type="entry name" value="Nucleic acid-binding proteins"/>
    <property type="match status" value="1"/>
</dbReference>
<dbReference type="Proteomes" id="UP000238825">
    <property type="component" value="Chromosome"/>
</dbReference>
<dbReference type="RefSeq" id="WP_024361835.1">
    <property type="nucleotide sequence ID" value="NZ_BJNS01000007.1"/>
</dbReference>
<evidence type="ECO:0000256" key="1">
    <source>
        <dbReference type="ARBA" id="ARBA00022555"/>
    </source>
</evidence>
<organism evidence="5 7">
    <name type="scientific">Lysinibacillus sphaericus</name>
    <name type="common">Bacillus sphaericus</name>
    <dbReference type="NCBI Taxonomy" id="1421"/>
    <lineage>
        <taxon>Bacteria</taxon>
        <taxon>Bacillati</taxon>
        <taxon>Bacillota</taxon>
        <taxon>Bacilli</taxon>
        <taxon>Bacillales</taxon>
        <taxon>Bacillaceae</taxon>
        <taxon>Lysinibacillus</taxon>
    </lineage>
</organism>
<dbReference type="PANTHER" id="PTHR11586:SF37">
    <property type="entry name" value="TRNA-BINDING DOMAIN-CONTAINING PROTEIN"/>
    <property type="match status" value="1"/>
</dbReference>
<feature type="domain" description="TRNA-binding" evidence="4">
    <location>
        <begin position="6"/>
        <end position="110"/>
    </location>
</feature>
<dbReference type="InterPro" id="IPR002547">
    <property type="entry name" value="tRNA-bd_dom"/>
</dbReference>
<dbReference type="GeneID" id="48277071"/>
<dbReference type="InterPro" id="IPR008231">
    <property type="entry name" value="CsaA"/>
</dbReference>
<protein>
    <submittedName>
        <fullName evidence="6">Molecular chaperone</fullName>
    </submittedName>
    <submittedName>
        <fullName evidence="5">tRNA-binding protein</fullName>
    </submittedName>
</protein>
<keyword evidence="2 3" id="KW-0694">RNA-binding</keyword>
<dbReference type="AlphaFoldDB" id="A0A2S0K110"/>
<dbReference type="NCBIfam" id="NF007496">
    <property type="entry name" value="PRK10089.1-5"/>
    <property type="match status" value="1"/>
</dbReference>
<dbReference type="PROSITE" id="PS50886">
    <property type="entry name" value="TRBD"/>
    <property type="match status" value="1"/>
</dbReference>
<proteinExistence type="predicted"/>
<evidence type="ECO:0000256" key="2">
    <source>
        <dbReference type="ARBA" id="ARBA00022884"/>
    </source>
</evidence>
<evidence type="ECO:0000313" key="8">
    <source>
        <dbReference type="Proteomes" id="UP000255295"/>
    </source>
</evidence>
<name>A0A2S0K110_LYSSH</name>
<reference evidence="5 7" key="1">
    <citation type="submission" date="2017-03" db="EMBL/GenBank/DDBJ databases">
        <title>The whole genome sequencing and assembly of Lysinibacillus sphaericus DSM 28T strain.</title>
        <authorList>
            <person name="Lee Y.-J."/>
            <person name="Yi H."/>
            <person name="Bahn Y.-S."/>
            <person name="Kim J.F."/>
            <person name="Lee D.-W."/>
        </authorList>
    </citation>
    <scope>NUCLEOTIDE SEQUENCE [LARGE SCALE GENOMIC DNA]</scope>
    <source>
        <strain evidence="5 7">DSM 28</strain>
    </source>
</reference>
<reference evidence="6 8" key="2">
    <citation type="submission" date="2018-06" db="EMBL/GenBank/DDBJ databases">
        <authorList>
            <consortium name="Pathogen Informatics"/>
            <person name="Doyle S."/>
        </authorList>
    </citation>
    <scope>NUCLEOTIDE SEQUENCE [LARGE SCALE GENOMIC DNA]</scope>
    <source>
        <strain evidence="6 8">NCTC10338</strain>
    </source>
</reference>
<dbReference type="InterPro" id="IPR051270">
    <property type="entry name" value="Tyrosine-tRNA_ligase_regulator"/>
</dbReference>